<keyword evidence="9" id="KW-0511">Multifunctional enzyme</keyword>
<dbReference type="InterPro" id="IPR001460">
    <property type="entry name" value="PCN-bd_Tpept"/>
</dbReference>
<dbReference type="GO" id="GO:0009252">
    <property type="term" value="P:peptidoglycan biosynthetic process"/>
    <property type="evidence" value="ECO:0007669"/>
    <property type="project" value="InterPro"/>
</dbReference>
<dbReference type="InterPro" id="IPR050396">
    <property type="entry name" value="Glycosyltr_51/Transpeptidase"/>
</dbReference>
<feature type="domain" description="Penicillin-binding protein transpeptidase" evidence="12">
    <location>
        <begin position="311"/>
        <end position="464"/>
    </location>
</feature>
<evidence type="ECO:0000256" key="6">
    <source>
        <dbReference type="ARBA" id="ARBA00022676"/>
    </source>
</evidence>
<reference evidence="15 16" key="1">
    <citation type="submission" date="2018-10" db="EMBL/GenBank/DDBJ databases">
        <title>Genome sequencing of Mucilaginibacter sp. HYN0043.</title>
        <authorList>
            <person name="Kim M."/>
            <person name="Yi H."/>
        </authorList>
    </citation>
    <scope>NUCLEOTIDE SEQUENCE [LARGE SCALE GENOMIC DNA]</scope>
    <source>
        <strain evidence="15 16">HYN0043</strain>
    </source>
</reference>
<comment type="similarity">
    <text evidence="2">In the C-terminal section; belongs to the transpeptidase family.</text>
</comment>
<evidence type="ECO:0000256" key="11">
    <source>
        <dbReference type="ARBA" id="ARBA00049902"/>
    </source>
</evidence>
<evidence type="ECO:0000256" key="7">
    <source>
        <dbReference type="ARBA" id="ARBA00022679"/>
    </source>
</evidence>
<dbReference type="Pfam" id="PF00905">
    <property type="entry name" value="Transpeptidase"/>
    <property type="match status" value="1"/>
</dbReference>
<comment type="similarity">
    <text evidence="3">In the N-terminal section; belongs to the glycosyltransferase 51 family.</text>
</comment>
<organism evidence="15 16">
    <name type="scientific">Mucilaginibacter celer</name>
    <dbReference type="NCBI Taxonomy" id="2305508"/>
    <lineage>
        <taxon>Bacteria</taxon>
        <taxon>Pseudomonadati</taxon>
        <taxon>Bacteroidota</taxon>
        <taxon>Sphingobacteriia</taxon>
        <taxon>Sphingobacteriales</taxon>
        <taxon>Sphingobacteriaceae</taxon>
        <taxon>Mucilaginibacter</taxon>
    </lineage>
</organism>
<feature type="domain" description="Glycosyl transferase family 51" evidence="13">
    <location>
        <begin position="73"/>
        <end position="228"/>
    </location>
</feature>
<dbReference type="InterPro" id="IPR001264">
    <property type="entry name" value="Glyco_trans_51"/>
</dbReference>
<keyword evidence="5" id="KW-0645">Protease</keyword>
<keyword evidence="4" id="KW-0121">Carboxypeptidase</keyword>
<dbReference type="SUPFAM" id="SSF53955">
    <property type="entry name" value="Lysozyme-like"/>
    <property type="match status" value="1"/>
</dbReference>
<dbReference type="AlphaFoldDB" id="A0A494VX96"/>
<dbReference type="NCBIfam" id="TIGR02073">
    <property type="entry name" value="PBP_1c"/>
    <property type="match status" value="1"/>
</dbReference>
<gene>
    <name evidence="15" type="primary">pbpC</name>
    <name evidence="15" type="ORF">HYN43_011445</name>
</gene>
<keyword evidence="16" id="KW-1185">Reference proteome</keyword>
<keyword evidence="8" id="KW-0378">Hydrolase</keyword>
<dbReference type="EC" id="2.4.99.28" evidence="10"/>
<dbReference type="Pfam" id="PF00912">
    <property type="entry name" value="Transgly"/>
    <property type="match status" value="1"/>
</dbReference>
<protein>
    <recommendedName>
        <fullName evidence="10">peptidoglycan glycosyltransferase</fullName>
        <ecNumber evidence="10">2.4.99.28</ecNumber>
    </recommendedName>
</protein>
<dbReference type="GO" id="GO:0008658">
    <property type="term" value="F:penicillin binding"/>
    <property type="evidence" value="ECO:0007669"/>
    <property type="project" value="InterPro"/>
</dbReference>
<dbReference type="GO" id="GO:0004180">
    <property type="term" value="F:carboxypeptidase activity"/>
    <property type="evidence" value="ECO:0007669"/>
    <property type="project" value="UniProtKB-KW"/>
</dbReference>
<dbReference type="InterPro" id="IPR036950">
    <property type="entry name" value="PBP_transglycosylase"/>
</dbReference>
<dbReference type="InterPro" id="IPR023346">
    <property type="entry name" value="Lysozyme-like_dom_sf"/>
</dbReference>
<feature type="domain" description="Penicillin-binding C-terminal" evidence="14">
    <location>
        <begin position="702"/>
        <end position="791"/>
    </location>
</feature>
<keyword evidence="6" id="KW-0328">Glycosyltransferase</keyword>
<dbReference type="InterPro" id="IPR012338">
    <property type="entry name" value="Beta-lactam/transpept-like"/>
</dbReference>
<evidence type="ECO:0000259" key="12">
    <source>
        <dbReference type="Pfam" id="PF00905"/>
    </source>
</evidence>
<evidence type="ECO:0000256" key="10">
    <source>
        <dbReference type="ARBA" id="ARBA00044770"/>
    </source>
</evidence>
<sequence>MHFLLKRTKKLLKKPKVIIILSLLFVLTLIFWFCLPSPLFRSPTSYVIDDEQGELLGASIASDGQWRFPYNPDVPEKFKQCIIAFEDKRFEHHPGFDPIAFSRAIKQNLSSKKVTSGGSTITMQVIRLATKHNRNIWNKLKEIFMAMRLELSYSKKQILALYASNAPFGTNVIGLDAASWRYFGRSPDKLSWGEMAAMAVLPNSPSLVHPGRNRTILLKKRNSLLDKLQKAGVIDSITAVLARLEPVPDRPMPLPQLAPHLLQRFKADHKIKPDGDTRITTSINSSLQQQVNDILEQHHQLLKGNDINNIAAIVLDVETGTTLAYAGNISHREDPQMESDVDVIDAPRSPGSTLKPLLYAAMLHDGLILPNSLMPDVPTLIAGYHPENFDLGYDGAVPASRALSRSLNVPAVKMLQQYKYERFYDFLHKAGISTLTKPADHYGLSLILGGGENTLWELSGAYADMGRVLNHYNKYKGQYNPADFHSPVYSRQETGKPELHTSGLLDAASIYYTFQAMEEVMRPGEEMLWQQFSSSQRVAWKTGTSFGFRDGWAIGVTPKYVVGVWVGNTDGEGRPGLTGINTAAPALFEIFRLLPVSRDWFEMPAGEMVKINVCHQSGYRAGQYCQDIDEQYVPKSGLRAPVCPYHQLVHLSADARWQVNGNCETPDNILNKSWFVLPPSMEYYYKARNYQYHVLPPFRADCAQNENSNTMEVIYPKNGAKIYVPLEADGTRGRMICNAAHRQPGVKIFWHLDDRYMGETKDFHQMALNPPPGKHILTLVDSNGNTISIGFEILSK</sequence>
<comment type="catalytic activity">
    <reaction evidence="11">
        <text>[GlcNAc-(1-&gt;4)-Mur2Ac(oyl-L-Ala-gamma-D-Glu-L-Lys-D-Ala-D-Ala)](n)-di-trans,octa-cis-undecaprenyl diphosphate + beta-D-GlcNAc-(1-&gt;4)-Mur2Ac(oyl-L-Ala-gamma-D-Glu-L-Lys-D-Ala-D-Ala)-di-trans,octa-cis-undecaprenyl diphosphate = [GlcNAc-(1-&gt;4)-Mur2Ac(oyl-L-Ala-gamma-D-Glu-L-Lys-D-Ala-D-Ala)](n+1)-di-trans,octa-cis-undecaprenyl diphosphate + di-trans,octa-cis-undecaprenyl diphosphate + H(+)</text>
        <dbReference type="Rhea" id="RHEA:23708"/>
        <dbReference type="Rhea" id="RHEA-COMP:9602"/>
        <dbReference type="Rhea" id="RHEA-COMP:9603"/>
        <dbReference type="ChEBI" id="CHEBI:15378"/>
        <dbReference type="ChEBI" id="CHEBI:58405"/>
        <dbReference type="ChEBI" id="CHEBI:60033"/>
        <dbReference type="ChEBI" id="CHEBI:78435"/>
        <dbReference type="EC" id="2.4.99.28"/>
    </reaction>
</comment>
<dbReference type="SUPFAM" id="SSF56601">
    <property type="entry name" value="beta-lactamase/transpeptidase-like"/>
    <property type="match status" value="1"/>
</dbReference>
<dbReference type="RefSeq" id="WP_119409475.1">
    <property type="nucleotide sequence ID" value="NZ_CP032869.1"/>
</dbReference>
<evidence type="ECO:0000256" key="9">
    <source>
        <dbReference type="ARBA" id="ARBA00023268"/>
    </source>
</evidence>
<dbReference type="EMBL" id="CP032869">
    <property type="protein sequence ID" value="AYL95865.1"/>
    <property type="molecule type" value="Genomic_DNA"/>
</dbReference>
<evidence type="ECO:0000256" key="5">
    <source>
        <dbReference type="ARBA" id="ARBA00022670"/>
    </source>
</evidence>
<accession>A0A494VX96</accession>
<dbReference type="GO" id="GO:0008955">
    <property type="term" value="F:peptidoglycan glycosyltransferase activity"/>
    <property type="evidence" value="ECO:0007669"/>
    <property type="project" value="UniProtKB-EC"/>
</dbReference>
<name>A0A494VX96_9SPHI</name>
<dbReference type="GO" id="GO:0006508">
    <property type="term" value="P:proteolysis"/>
    <property type="evidence" value="ECO:0007669"/>
    <property type="project" value="UniProtKB-KW"/>
</dbReference>
<dbReference type="GO" id="GO:0030288">
    <property type="term" value="C:outer membrane-bounded periplasmic space"/>
    <property type="evidence" value="ECO:0007669"/>
    <property type="project" value="TreeGrafter"/>
</dbReference>
<evidence type="ECO:0000259" key="14">
    <source>
        <dbReference type="Pfam" id="PF06832"/>
    </source>
</evidence>
<dbReference type="InterPro" id="IPR011815">
    <property type="entry name" value="PBP_1c"/>
</dbReference>
<evidence type="ECO:0000313" key="15">
    <source>
        <dbReference type="EMBL" id="AYL95865.1"/>
    </source>
</evidence>
<evidence type="ECO:0000256" key="4">
    <source>
        <dbReference type="ARBA" id="ARBA00022645"/>
    </source>
</evidence>
<dbReference type="PANTHER" id="PTHR32282:SF15">
    <property type="entry name" value="PENICILLIN-BINDING PROTEIN 1C"/>
    <property type="match status" value="1"/>
</dbReference>
<comment type="pathway">
    <text evidence="1">Cell wall biogenesis; peptidoglycan biosynthesis.</text>
</comment>
<evidence type="ECO:0000256" key="3">
    <source>
        <dbReference type="ARBA" id="ARBA00007739"/>
    </source>
</evidence>
<dbReference type="OrthoDB" id="9766909at2"/>
<proteinExistence type="inferred from homology"/>
<dbReference type="Proteomes" id="UP000270046">
    <property type="component" value="Chromosome"/>
</dbReference>
<dbReference type="Gene3D" id="1.10.3810.10">
    <property type="entry name" value="Biosynthetic peptidoglycan transglycosylase-like"/>
    <property type="match status" value="1"/>
</dbReference>
<evidence type="ECO:0000259" key="13">
    <source>
        <dbReference type="Pfam" id="PF00912"/>
    </source>
</evidence>
<evidence type="ECO:0000256" key="2">
    <source>
        <dbReference type="ARBA" id="ARBA00007090"/>
    </source>
</evidence>
<dbReference type="Pfam" id="PF06832">
    <property type="entry name" value="BiPBP_C"/>
    <property type="match status" value="1"/>
</dbReference>
<dbReference type="PANTHER" id="PTHR32282">
    <property type="entry name" value="BINDING PROTEIN TRANSPEPTIDASE, PUTATIVE-RELATED"/>
    <property type="match status" value="1"/>
</dbReference>
<dbReference type="KEGG" id="muh:HYN43_011445"/>
<evidence type="ECO:0000256" key="1">
    <source>
        <dbReference type="ARBA" id="ARBA00004752"/>
    </source>
</evidence>
<evidence type="ECO:0000256" key="8">
    <source>
        <dbReference type="ARBA" id="ARBA00022801"/>
    </source>
</evidence>
<keyword evidence="7" id="KW-0808">Transferase</keyword>
<dbReference type="InterPro" id="IPR009647">
    <property type="entry name" value="PBP_C"/>
</dbReference>
<evidence type="ECO:0000313" key="16">
    <source>
        <dbReference type="Proteomes" id="UP000270046"/>
    </source>
</evidence>
<dbReference type="Gene3D" id="3.40.710.10">
    <property type="entry name" value="DD-peptidase/beta-lactamase superfamily"/>
    <property type="match status" value="1"/>
</dbReference>